<dbReference type="GeneID" id="30072743"/>
<protein>
    <submittedName>
        <fullName evidence="1">Uncharacterized protein</fullName>
    </submittedName>
</protein>
<gene>
    <name evidence="1" type="ORF">FVEG_15867</name>
</gene>
<sequence>MYSANVPSSIFSVNTNVDSWTRTEFGCAVPQNRAEVTLWPSSSTTISHHDGVTSNNGIPFRQHTEGSGVDSNINVSSKYRIVHRRYFNVMARLSDQIRARFKRSVHLTACKTLDCHAFLGCILATGTGANPTEGDHCDGGPFSPLISSGINLVSKSLPTFV</sequence>
<evidence type="ECO:0000313" key="2">
    <source>
        <dbReference type="Proteomes" id="UP000009096"/>
    </source>
</evidence>
<reference evidence="1 2" key="1">
    <citation type="journal article" date="2010" name="Nature">
        <title>Comparative genomics reveals mobile pathogenicity chromosomes in Fusarium.</title>
        <authorList>
            <person name="Ma L.J."/>
            <person name="van der Does H.C."/>
            <person name="Borkovich K.A."/>
            <person name="Coleman J.J."/>
            <person name="Daboussi M.J."/>
            <person name="Di Pietro A."/>
            <person name="Dufresne M."/>
            <person name="Freitag M."/>
            <person name="Grabherr M."/>
            <person name="Henrissat B."/>
            <person name="Houterman P.M."/>
            <person name="Kang S."/>
            <person name="Shim W.B."/>
            <person name="Woloshuk C."/>
            <person name="Xie X."/>
            <person name="Xu J.R."/>
            <person name="Antoniw J."/>
            <person name="Baker S.E."/>
            <person name="Bluhm B.H."/>
            <person name="Breakspear A."/>
            <person name="Brown D.W."/>
            <person name="Butchko R.A."/>
            <person name="Chapman S."/>
            <person name="Coulson R."/>
            <person name="Coutinho P.M."/>
            <person name="Danchin E.G."/>
            <person name="Diener A."/>
            <person name="Gale L.R."/>
            <person name="Gardiner D.M."/>
            <person name="Goff S."/>
            <person name="Hammond-Kosack K.E."/>
            <person name="Hilburn K."/>
            <person name="Hua-Van A."/>
            <person name="Jonkers W."/>
            <person name="Kazan K."/>
            <person name="Kodira C.D."/>
            <person name="Koehrsen M."/>
            <person name="Kumar L."/>
            <person name="Lee Y.H."/>
            <person name="Li L."/>
            <person name="Manners J.M."/>
            <person name="Miranda-Saavedra D."/>
            <person name="Mukherjee M."/>
            <person name="Park G."/>
            <person name="Park J."/>
            <person name="Park S.Y."/>
            <person name="Proctor R.H."/>
            <person name="Regev A."/>
            <person name="Ruiz-Roldan M.C."/>
            <person name="Sain D."/>
            <person name="Sakthikumar S."/>
            <person name="Sykes S."/>
            <person name="Schwartz D.C."/>
            <person name="Turgeon B.G."/>
            <person name="Wapinski I."/>
            <person name="Yoder O."/>
            <person name="Young S."/>
            <person name="Zeng Q."/>
            <person name="Zhou S."/>
            <person name="Galagan J."/>
            <person name="Cuomo C.A."/>
            <person name="Kistler H.C."/>
            <person name="Rep M."/>
        </authorList>
    </citation>
    <scope>NUCLEOTIDE SEQUENCE [LARGE SCALE GENOMIC DNA]</scope>
    <source>
        <strain evidence="2">M3125 / FGSC 7600</strain>
    </source>
</reference>
<keyword evidence="2" id="KW-1185">Reference proteome</keyword>
<organism evidence="1 2">
    <name type="scientific">Gibberella moniliformis (strain M3125 / FGSC 7600)</name>
    <name type="common">Maize ear and stalk rot fungus</name>
    <name type="synonym">Fusarium verticillioides</name>
    <dbReference type="NCBI Taxonomy" id="334819"/>
    <lineage>
        <taxon>Eukaryota</taxon>
        <taxon>Fungi</taxon>
        <taxon>Dikarya</taxon>
        <taxon>Ascomycota</taxon>
        <taxon>Pezizomycotina</taxon>
        <taxon>Sordariomycetes</taxon>
        <taxon>Hypocreomycetidae</taxon>
        <taxon>Hypocreales</taxon>
        <taxon>Nectriaceae</taxon>
        <taxon>Fusarium</taxon>
        <taxon>Fusarium fujikuroi species complex</taxon>
    </lineage>
</organism>
<accession>W7MDU6</accession>
<proteinExistence type="predicted"/>
<evidence type="ECO:0000313" key="1">
    <source>
        <dbReference type="EMBL" id="EWG45815.1"/>
    </source>
</evidence>
<dbReference type="EMBL" id="DS022248">
    <property type="protein sequence ID" value="EWG45815.1"/>
    <property type="molecule type" value="Genomic_DNA"/>
</dbReference>
<dbReference type="AlphaFoldDB" id="W7MDU6"/>
<name>W7MDU6_GIBM7</name>
<dbReference type="KEGG" id="fvr:FVEG_15867"/>
<dbReference type="RefSeq" id="XP_018752006.1">
    <property type="nucleotide sequence ID" value="XM_018905093.1"/>
</dbReference>
<dbReference type="EMBL" id="CM000579">
    <property type="protein sequence ID" value="EWG45815.1"/>
    <property type="molecule type" value="Genomic_DNA"/>
</dbReference>
<dbReference type="VEuPathDB" id="FungiDB:FVEG_15867"/>
<dbReference type="Proteomes" id="UP000009096">
    <property type="component" value="Chromosome 2"/>
</dbReference>